<dbReference type="AlphaFoldDB" id="A0A2U1MII5"/>
<reference evidence="1 2" key="1">
    <citation type="journal article" date="2018" name="Mol. Plant">
        <title>The genome of Artemisia annua provides insight into the evolution of Asteraceae family and artemisinin biosynthesis.</title>
        <authorList>
            <person name="Shen Q."/>
            <person name="Zhang L."/>
            <person name="Liao Z."/>
            <person name="Wang S."/>
            <person name="Yan T."/>
            <person name="Shi P."/>
            <person name="Liu M."/>
            <person name="Fu X."/>
            <person name="Pan Q."/>
            <person name="Wang Y."/>
            <person name="Lv Z."/>
            <person name="Lu X."/>
            <person name="Zhang F."/>
            <person name="Jiang W."/>
            <person name="Ma Y."/>
            <person name="Chen M."/>
            <person name="Hao X."/>
            <person name="Li L."/>
            <person name="Tang Y."/>
            <person name="Lv G."/>
            <person name="Zhou Y."/>
            <person name="Sun X."/>
            <person name="Brodelius P.E."/>
            <person name="Rose J.K.C."/>
            <person name="Tang K."/>
        </authorList>
    </citation>
    <scope>NUCLEOTIDE SEQUENCE [LARGE SCALE GENOMIC DNA]</scope>
    <source>
        <strain evidence="2">cv. Huhao1</strain>
        <tissue evidence="1">Leaf</tissue>
    </source>
</reference>
<evidence type="ECO:0000313" key="1">
    <source>
        <dbReference type="EMBL" id="PWA61034.1"/>
    </source>
</evidence>
<name>A0A2U1MII5_ARTAN</name>
<accession>A0A2U1MII5</accession>
<proteinExistence type="predicted"/>
<gene>
    <name evidence="1" type="ORF">CTI12_AA338210</name>
</gene>
<sequence>MALMDSFSNNLSGIIYGLSIRPANNTIWSVIQRLLFGVAIYFVWQERNFRIYQQKERSVNCLFDHIVDTVRLKIRGLTLKQTNEVIKASQIWNLPINNSVYYRDIVRDLNSFDDSDGF</sequence>
<keyword evidence="1" id="KW-0548">Nucleotidyltransferase</keyword>
<dbReference type="GO" id="GO:0003964">
    <property type="term" value="F:RNA-directed DNA polymerase activity"/>
    <property type="evidence" value="ECO:0007669"/>
    <property type="project" value="UniProtKB-KW"/>
</dbReference>
<keyword evidence="1" id="KW-0808">Transferase</keyword>
<comment type="caution">
    <text evidence="1">The sequence shown here is derived from an EMBL/GenBank/DDBJ whole genome shotgun (WGS) entry which is preliminary data.</text>
</comment>
<dbReference type="OrthoDB" id="1748554at2759"/>
<evidence type="ECO:0000313" key="2">
    <source>
        <dbReference type="Proteomes" id="UP000245207"/>
    </source>
</evidence>
<organism evidence="1 2">
    <name type="scientific">Artemisia annua</name>
    <name type="common">Sweet wormwood</name>
    <dbReference type="NCBI Taxonomy" id="35608"/>
    <lineage>
        <taxon>Eukaryota</taxon>
        <taxon>Viridiplantae</taxon>
        <taxon>Streptophyta</taxon>
        <taxon>Embryophyta</taxon>
        <taxon>Tracheophyta</taxon>
        <taxon>Spermatophyta</taxon>
        <taxon>Magnoliopsida</taxon>
        <taxon>eudicotyledons</taxon>
        <taxon>Gunneridae</taxon>
        <taxon>Pentapetalae</taxon>
        <taxon>asterids</taxon>
        <taxon>campanulids</taxon>
        <taxon>Asterales</taxon>
        <taxon>Asteraceae</taxon>
        <taxon>Asteroideae</taxon>
        <taxon>Anthemideae</taxon>
        <taxon>Artemisiinae</taxon>
        <taxon>Artemisia</taxon>
    </lineage>
</organism>
<protein>
    <submittedName>
        <fullName evidence="1">Reverse transcriptase zinc-binding domain-containing protein</fullName>
    </submittedName>
</protein>
<dbReference type="Proteomes" id="UP000245207">
    <property type="component" value="Unassembled WGS sequence"/>
</dbReference>
<keyword evidence="1" id="KW-0695">RNA-directed DNA polymerase</keyword>
<dbReference type="EMBL" id="PKPP01005200">
    <property type="protein sequence ID" value="PWA61034.1"/>
    <property type="molecule type" value="Genomic_DNA"/>
</dbReference>
<keyword evidence="2" id="KW-1185">Reference proteome</keyword>